<gene>
    <name evidence="3" type="ORF">K0U00_37845</name>
</gene>
<feature type="non-terminal residue" evidence="3">
    <location>
        <position position="112"/>
    </location>
</feature>
<evidence type="ECO:0000313" key="3">
    <source>
        <dbReference type="EMBL" id="MBW7459838.1"/>
    </source>
</evidence>
<dbReference type="SUPFAM" id="SSF51215">
    <property type="entry name" value="Regulatory protein AraC"/>
    <property type="match status" value="1"/>
</dbReference>
<keyword evidence="4" id="KW-1185">Reference proteome</keyword>
<dbReference type="Proteomes" id="UP001519887">
    <property type="component" value="Unassembled WGS sequence"/>
</dbReference>
<dbReference type="InterPro" id="IPR003313">
    <property type="entry name" value="AraC-bd"/>
</dbReference>
<proteinExistence type="predicted"/>
<organism evidence="3 4">
    <name type="scientific">Paenibacillus sepulcri</name>
    <dbReference type="NCBI Taxonomy" id="359917"/>
    <lineage>
        <taxon>Bacteria</taxon>
        <taxon>Bacillati</taxon>
        <taxon>Bacillota</taxon>
        <taxon>Bacilli</taxon>
        <taxon>Bacillales</taxon>
        <taxon>Paenibacillaceae</taxon>
        <taxon>Paenibacillus</taxon>
    </lineage>
</organism>
<reference evidence="3 4" key="1">
    <citation type="submission" date="2021-07" db="EMBL/GenBank/DDBJ databases">
        <title>Paenibacillus radiodurans sp. nov., isolated from the southeastern edge of Tengger Desert.</title>
        <authorList>
            <person name="Zhang G."/>
        </authorList>
    </citation>
    <scope>NUCLEOTIDE SEQUENCE [LARGE SCALE GENOMIC DNA]</scope>
    <source>
        <strain evidence="3 4">CCM 7311</strain>
    </source>
</reference>
<dbReference type="InterPro" id="IPR037923">
    <property type="entry name" value="HTH-like"/>
</dbReference>
<feature type="domain" description="AraC-type arabinose-binding/dimerisation" evidence="2">
    <location>
        <begin position="28"/>
        <end position="72"/>
    </location>
</feature>
<name>A0ABS7CFY2_9BACL</name>
<evidence type="ECO:0000313" key="4">
    <source>
        <dbReference type="Proteomes" id="UP001519887"/>
    </source>
</evidence>
<comment type="caution">
    <text evidence="3">The sequence shown here is derived from an EMBL/GenBank/DDBJ whole genome shotgun (WGS) entry which is preliminary data.</text>
</comment>
<evidence type="ECO:0000256" key="1">
    <source>
        <dbReference type="ARBA" id="ARBA00023125"/>
    </source>
</evidence>
<evidence type="ECO:0000259" key="2">
    <source>
        <dbReference type="Pfam" id="PF02311"/>
    </source>
</evidence>
<dbReference type="EMBL" id="JAHZIK010001864">
    <property type="protein sequence ID" value="MBW7459838.1"/>
    <property type="molecule type" value="Genomic_DNA"/>
</dbReference>
<sequence length="112" mass="13235">MDIREVQRSSPPFVPYIRNSEYAIRRPWDYPERRLLDYLLIYIQEGICQITVDRRVYRFEAGQFCLVQPGSLVVLEGLTDTITPYAHLDVFYNPERERSFATRPGQLDLSAY</sequence>
<keyword evidence="1" id="KW-0238">DNA-binding</keyword>
<dbReference type="Pfam" id="PF02311">
    <property type="entry name" value="AraC_binding"/>
    <property type="match status" value="1"/>
</dbReference>
<accession>A0ABS7CFY2</accession>
<protein>
    <submittedName>
        <fullName evidence="3">AraC family ligand binding domain-containing protein</fullName>
    </submittedName>
</protein>